<protein>
    <recommendedName>
        <fullName evidence="3">DUF2237 domain-containing protein</fullName>
    </recommendedName>
</protein>
<dbReference type="Proteomes" id="UP000242501">
    <property type="component" value="Unassembled WGS sequence"/>
</dbReference>
<dbReference type="Pfam" id="PF09996">
    <property type="entry name" value="DUF2237"/>
    <property type="match status" value="1"/>
</dbReference>
<evidence type="ECO:0000313" key="2">
    <source>
        <dbReference type="Proteomes" id="UP000242501"/>
    </source>
</evidence>
<dbReference type="PANTHER" id="PTHR37466">
    <property type="entry name" value="SLR1628 PROTEIN"/>
    <property type="match status" value="1"/>
</dbReference>
<accession>A0A1G6H1D3</accession>
<gene>
    <name evidence="1" type="ORF">SAMN05421733_10349</name>
</gene>
<evidence type="ECO:0000313" key="1">
    <source>
        <dbReference type="EMBL" id="SDB87196.1"/>
    </source>
</evidence>
<dbReference type="Gene3D" id="3.30.56.110">
    <property type="entry name" value="Protein of unknown function DUF2237"/>
    <property type="match status" value="1"/>
</dbReference>
<dbReference type="OrthoDB" id="9792525at2"/>
<proteinExistence type="predicted"/>
<dbReference type="AlphaFoldDB" id="A0A1G6H1D3"/>
<dbReference type="PANTHER" id="PTHR37466:SF1">
    <property type="entry name" value="SLR1628 PROTEIN"/>
    <property type="match status" value="1"/>
</dbReference>
<keyword evidence="2" id="KW-1185">Reference proteome</keyword>
<sequence>MSIHPDPKINKSNVFHEPLASCCFDPITGYFRNGFCHTTPSDLGQHTACALMSAEFLNFSQKIGNDLITPVPEIGFNGLQPGDYWCICVTRWVEAYEAGVAPQLKLSACHYSMLSYVPMDILLDYAV</sequence>
<dbReference type="EMBL" id="FMYL01000003">
    <property type="protein sequence ID" value="SDB87196.1"/>
    <property type="molecule type" value="Genomic_DNA"/>
</dbReference>
<organism evidence="1 2">
    <name type="scientific">Acinetobacter boissieri</name>
    <dbReference type="NCBI Taxonomy" id="1219383"/>
    <lineage>
        <taxon>Bacteria</taxon>
        <taxon>Pseudomonadati</taxon>
        <taxon>Pseudomonadota</taxon>
        <taxon>Gammaproteobacteria</taxon>
        <taxon>Moraxellales</taxon>
        <taxon>Moraxellaceae</taxon>
        <taxon>Acinetobacter</taxon>
    </lineage>
</organism>
<dbReference type="RefSeq" id="WP_092747020.1">
    <property type="nucleotide sequence ID" value="NZ_FMYL01000003.1"/>
</dbReference>
<reference evidence="2" key="1">
    <citation type="submission" date="2016-09" db="EMBL/GenBank/DDBJ databases">
        <authorList>
            <person name="Varghese N."/>
            <person name="Submissions S."/>
        </authorList>
    </citation>
    <scope>NUCLEOTIDE SEQUENCE [LARGE SCALE GENOMIC DNA]</scope>
    <source>
        <strain evidence="2">ANC 4422</strain>
    </source>
</reference>
<evidence type="ECO:0008006" key="3">
    <source>
        <dbReference type="Google" id="ProtNLM"/>
    </source>
</evidence>
<dbReference type="InterPro" id="IPR018714">
    <property type="entry name" value="DUF2237"/>
</dbReference>
<name>A0A1G6H1D3_9GAMM</name>
<dbReference type="STRING" id="1219383.SAMN05421733_10349"/>